<sequence>MNIWWNVDIKDGVVSHDSISWIDDNFEINDDTVFDLSEDLLQISFNNNKILDVGWYPDLEVDGFFKIVLIKDMNWDSPIIEKECGDIKNLKENISNIISNNI</sequence>
<dbReference type="RefSeq" id="WP_125699122.1">
    <property type="nucleotide sequence ID" value="NZ_JAHPPM010000001.1"/>
</dbReference>
<accession>A0A429JYP2</accession>
<reference evidence="1 2" key="1">
    <citation type="submission" date="2018-10" db="EMBL/GenBank/DDBJ databases">
        <title>GWAS and RNA-Seq identify cryptic mechanisms of antimicrobial resistance in Acinetobacter baumannii.</title>
        <authorList>
            <person name="Sahl J.W."/>
        </authorList>
    </citation>
    <scope>NUCLEOTIDE SEQUENCE [LARGE SCALE GENOMIC DNA]</scope>
    <source>
        <strain evidence="1 2">TG41018</strain>
    </source>
</reference>
<proteinExistence type="predicted"/>
<organism evidence="1 2">
    <name type="scientific">Acinetobacter lactucae</name>
    <dbReference type="NCBI Taxonomy" id="1785128"/>
    <lineage>
        <taxon>Bacteria</taxon>
        <taxon>Pseudomonadati</taxon>
        <taxon>Pseudomonadota</taxon>
        <taxon>Gammaproteobacteria</taxon>
        <taxon>Moraxellales</taxon>
        <taxon>Moraxellaceae</taxon>
        <taxon>Acinetobacter</taxon>
        <taxon>Acinetobacter calcoaceticus/baumannii complex</taxon>
    </lineage>
</organism>
<comment type="caution">
    <text evidence="1">The sequence shown here is derived from an EMBL/GenBank/DDBJ whole genome shotgun (WGS) entry which is preliminary data.</text>
</comment>
<dbReference type="AlphaFoldDB" id="A0A429JYP2"/>
<dbReference type="EMBL" id="RFES01000007">
    <property type="protein sequence ID" value="RSO56264.1"/>
    <property type="molecule type" value="Genomic_DNA"/>
</dbReference>
<protein>
    <submittedName>
        <fullName evidence="1">Uncharacterized protein</fullName>
    </submittedName>
</protein>
<name>A0A429JYP2_9GAMM</name>
<dbReference type="Proteomes" id="UP000276905">
    <property type="component" value="Unassembled WGS sequence"/>
</dbReference>
<evidence type="ECO:0000313" key="1">
    <source>
        <dbReference type="EMBL" id="RSO56264.1"/>
    </source>
</evidence>
<gene>
    <name evidence="1" type="ORF">EA756_11215</name>
</gene>
<evidence type="ECO:0000313" key="2">
    <source>
        <dbReference type="Proteomes" id="UP000276905"/>
    </source>
</evidence>